<keyword evidence="2 4" id="KW-0238">DNA-binding</keyword>
<evidence type="ECO:0000313" key="5">
    <source>
        <dbReference type="Proteomes" id="UP000534294"/>
    </source>
</evidence>
<dbReference type="CDD" id="cd13832">
    <property type="entry name" value="IHF"/>
    <property type="match status" value="1"/>
</dbReference>
<dbReference type="Gene3D" id="4.10.520.10">
    <property type="entry name" value="IHF-like DNA-binding proteins"/>
    <property type="match status" value="1"/>
</dbReference>
<dbReference type="GO" id="GO:0003677">
    <property type="term" value="F:DNA binding"/>
    <property type="evidence" value="ECO:0007669"/>
    <property type="project" value="UniProtKB-KW"/>
</dbReference>
<evidence type="ECO:0000256" key="2">
    <source>
        <dbReference type="ARBA" id="ARBA00023125"/>
    </source>
</evidence>
<dbReference type="PANTHER" id="PTHR33175:SF2">
    <property type="entry name" value="INTEGRATION HOST FACTOR SUBUNIT ALPHA"/>
    <property type="match status" value="1"/>
</dbReference>
<dbReference type="RefSeq" id="WP_184212086.1">
    <property type="nucleotide sequence ID" value="NZ_JACHIF010000010.1"/>
</dbReference>
<evidence type="ECO:0000256" key="3">
    <source>
        <dbReference type="RuleBase" id="RU003939"/>
    </source>
</evidence>
<sequence>MPTATKRDMITELSDLTGLKHHQVAEVLDGLVELIGKKMETGHDVTFRKFGTFEVRVAKSKIGRNPNKPKDEVVIPDRCVVRFKPGRELKERVAKLSPESVEPKE</sequence>
<accession>A0A7W7YPE7</accession>
<dbReference type="GO" id="GO:0005829">
    <property type="term" value="C:cytosol"/>
    <property type="evidence" value="ECO:0007669"/>
    <property type="project" value="TreeGrafter"/>
</dbReference>
<organism evidence="4 5">
    <name type="scientific">Prosthecobacter dejongeii</name>
    <dbReference type="NCBI Taxonomy" id="48465"/>
    <lineage>
        <taxon>Bacteria</taxon>
        <taxon>Pseudomonadati</taxon>
        <taxon>Verrucomicrobiota</taxon>
        <taxon>Verrucomicrobiia</taxon>
        <taxon>Verrucomicrobiales</taxon>
        <taxon>Verrucomicrobiaceae</taxon>
        <taxon>Prosthecobacter</taxon>
    </lineage>
</organism>
<dbReference type="EMBL" id="JACHIF010000010">
    <property type="protein sequence ID" value="MBB5039894.1"/>
    <property type="molecule type" value="Genomic_DNA"/>
</dbReference>
<dbReference type="PANTHER" id="PTHR33175">
    <property type="entry name" value="DNA-BINDING PROTEIN HU"/>
    <property type="match status" value="1"/>
</dbReference>
<comment type="similarity">
    <text evidence="1 3">Belongs to the bacterial histone-like protein family.</text>
</comment>
<dbReference type="GO" id="GO:0030527">
    <property type="term" value="F:structural constituent of chromatin"/>
    <property type="evidence" value="ECO:0007669"/>
    <property type="project" value="InterPro"/>
</dbReference>
<reference evidence="4 5" key="1">
    <citation type="submission" date="2020-08" db="EMBL/GenBank/DDBJ databases">
        <title>Genomic Encyclopedia of Type Strains, Phase IV (KMG-IV): sequencing the most valuable type-strain genomes for metagenomic binning, comparative biology and taxonomic classification.</title>
        <authorList>
            <person name="Goeker M."/>
        </authorList>
    </citation>
    <scope>NUCLEOTIDE SEQUENCE [LARGE SCALE GENOMIC DNA]</scope>
    <source>
        <strain evidence="4 5">DSM 12251</strain>
    </source>
</reference>
<dbReference type="AlphaFoldDB" id="A0A7W7YPE7"/>
<dbReference type="SMART" id="SM00411">
    <property type="entry name" value="BHL"/>
    <property type="match status" value="1"/>
</dbReference>
<evidence type="ECO:0000256" key="1">
    <source>
        <dbReference type="ARBA" id="ARBA00010529"/>
    </source>
</evidence>
<dbReference type="Proteomes" id="UP000534294">
    <property type="component" value="Unassembled WGS sequence"/>
</dbReference>
<comment type="caution">
    <text evidence="4">The sequence shown here is derived from an EMBL/GenBank/DDBJ whole genome shotgun (WGS) entry which is preliminary data.</text>
</comment>
<protein>
    <submittedName>
        <fullName evidence="4">Nucleoid DNA-binding protein</fullName>
    </submittedName>
</protein>
<name>A0A7W7YPE7_9BACT</name>
<dbReference type="Pfam" id="PF00216">
    <property type="entry name" value="Bac_DNA_binding"/>
    <property type="match status" value="1"/>
</dbReference>
<dbReference type="InterPro" id="IPR010992">
    <property type="entry name" value="IHF-like_DNA-bd_dom_sf"/>
</dbReference>
<keyword evidence="5" id="KW-1185">Reference proteome</keyword>
<evidence type="ECO:0000313" key="4">
    <source>
        <dbReference type="EMBL" id="MBB5039894.1"/>
    </source>
</evidence>
<proteinExistence type="inferred from homology"/>
<dbReference type="InterPro" id="IPR000119">
    <property type="entry name" value="Hist_DNA-bd"/>
</dbReference>
<gene>
    <name evidence="4" type="ORF">HNQ64_004172</name>
</gene>
<dbReference type="SUPFAM" id="SSF47729">
    <property type="entry name" value="IHF-like DNA-binding proteins"/>
    <property type="match status" value="1"/>
</dbReference>